<dbReference type="GO" id="GO:0030288">
    <property type="term" value="C:outer membrane-bounded periplasmic space"/>
    <property type="evidence" value="ECO:0007669"/>
    <property type="project" value="TreeGrafter"/>
</dbReference>
<dbReference type="Gene3D" id="3.90.226.10">
    <property type="entry name" value="2-enoyl-CoA Hydratase, Chain A, domain 1"/>
    <property type="match status" value="1"/>
</dbReference>
<keyword evidence="2 5" id="KW-0645">Protease</keyword>
<accession>A0A523S4N1</accession>
<dbReference type="Gene3D" id="3.30.750.44">
    <property type="match status" value="1"/>
</dbReference>
<evidence type="ECO:0000313" key="7">
    <source>
        <dbReference type="EMBL" id="TET13003.1"/>
    </source>
</evidence>
<sequence length="446" mass="49712">MKKDKGFLIIIVILSLIIGGFLFTKVQAGSNLFSELKPLLETYQAIQSQYIEKIKPSRLIEGAIKGMIEFLKDPHSYWMDAESYKGMEQEKKGEFGGLGIQITLKNEFITIVSPLEGSPASEAGLEPWDKIIEINGESAEGITLTEAMKKLRGEPGTVIRLTIQREGEKDSLLFIITRDIIKFPNVKQNLLDENIGYIKIIGFTNENTVRDLRNALVDLKARGIVALILDLRYNPGGLLTQAIEVADEFLSSGIIVSTQGRDPSQNQDYYARQQGEGLGLPLIILINEGSASASEIVAAAIKDNQRGTLIGSKSFGKGTVQSVIPLKNYGAIALTTAKHLTPSGMSIEDEGIEPCIKVEAFRPSEEEKKILAKLRESKLIAEFLTQYPYWEEVDLASLISELEKEETKVDEGLLRKFLRWEDNNEENDIFNDLQLLEAIEILRESF</sequence>
<evidence type="ECO:0000256" key="5">
    <source>
        <dbReference type="RuleBase" id="RU004404"/>
    </source>
</evidence>
<dbReference type="CDD" id="cd06782">
    <property type="entry name" value="cpPDZ_CPP-like"/>
    <property type="match status" value="1"/>
</dbReference>
<evidence type="ECO:0000256" key="1">
    <source>
        <dbReference type="ARBA" id="ARBA00009179"/>
    </source>
</evidence>
<proteinExistence type="inferred from homology"/>
<dbReference type="CDD" id="cd07560">
    <property type="entry name" value="Peptidase_S41_CPP"/>
    <property type="match status" value="1"/>
</dbReference>
<dbReference type="SUPFAM" id="SSF50156">
    <property type="entry name" value="PDZ domain-like"/>
    <property type="match status" value="1"/>
</dbReference>
<evidence type="ECO:0000256" key="2">
    <source>
        <dbReference type="ARBA" id="ARBA00022670"/>
    </source>
</evidence>
<evidence type="ECO:0000313" key="8">
    <source>
        <dbReference type="Proteomes" id="UP000316360"/>
    </source>
</evidence>
<keyword evidence="4 5" id="KW-0720">Serine protease</keyword>
<dbReference type="SMART" id="SM00228">
    <property type="entry name" value="PDZ"/>
    <property type="match status" value="1"/>
</dbReference>
<organism evidence="7 8">
    <name type="scientific">Aerophobetes bacterium</name>
    <dbReference type="NCBI Taxonomy" id="2030807"/>
    <lineage>
        <taxon>Bacteria</taxon>
        <taxon>Candidatus Aerophobota</taxon>
    </lineage>
</organism>
<evidence type="ECO:0000259" key="6">
    <source>
        <dbReference type="PROSITE" id="PS50106"/>
    </source>
</evidence>
<keyword evidence="3 5" id="KW-0378">Hydrolase</keyword>
<dbReference type="GO" id="GO:0008236">
    <property type="term" value="F:serine-type peptidase activity"/>
    <property type="evidence" value="ECO:0007669"/>
    <property type="project" value="UniProtKB-KW"/>
</dbReference>
<dbReference type="InterPro" id="IPR036034">
    <property type="entry name" value="PDZ_sf"/>
</dbReference>
<gene>
    <name evidence="7" type="ORF">E3J84_00670</name>
</gene>
<dbReference type="EMBL" id="SOKJ01000035">
    <property type="protein sequence ID" value="TET13003.1"/>
    <property type="molecule type" value="Genomic_DNA"/>
</dbReference>
<dbReference type="InterPro" id="IPR055210">
    <property type="entry name" value="CtpA/B_N"/>
</dbReference>
<dbReference type="InterPro" id="IPR004447">
    <property type="entry name" value="Peptidase_S41A"/>
</dbReference>
<dbReference type="SMART" id="SM00245">
    <property type="entry name" value="TSPc"/>
    <property type="match status" value="1"/>
</dbReference>
<dbReference type="Pfam" id="PF22694">
    <property type="entry name" value="CtpB_N-like"/>
    <property type="match status" value="1"/>
</dbReference>
<dbReference type="Pfam" id="PF00595">
    <property type="entry name" value="PDZ"/>
    <property type="match status" value="1"/>
</dbReference>
<comment type="similarity">
    <text evidence="1 5">Belongs to the peptidase S41A family.</text>
</comment>
<dbReference type="PROSITE" id="PS50106">
    <property type="entry name" value="PDZ"/>
    <property type="match status" value="1"/>
</dbReference>
<dbReference type="GO" id="GO:0004175">
    <property type="term" value="F:endopeptidase activity"/>
    <property type="evidence" value="ECO:0007669"/>
    <property type="project" value="TreeGrafter"/>
</dbReference>
<protein>
    <submittedName>
        <fullName evidence="7">S41 family peptidase</fullName>
    </submittedName>
</protein>
<evidence type="ECO:0000256" key="4">
    <source>
        <dbReference type="ARBA" id="ARBA00022825"/>
    </source>
</evidence>
<dbReference type="InterPro" id="IPR001478">
    <property type="entry name" value="PDZ"/>
</dbReference>
<evidence type="ECO:0000256" key="3">
    <source>
        <dbReference type="ARBA" id="ARBA00022801"/>
    </source>
</evidence>
<dbReference type="PANTHER" id="PTHR32060">
    <property type="entry name" value="TAIL-SPECIFIC PROTEASE"/>
    <property type="match status" value="1"/>
</dbReference>
<dbReference type="AlphaFoldDB" id="A0A523S4N1"/>
<feature type="domain" description="PDZ" evidence="6">
    <location>
        <begin position="84"/>
        <end position="166"/>
    </location>
</feature>
<dbReference type="GO" id="GO:0006508">
    <property type="term" value="P:proteolysis"/>
    <property type="evidence" value="ECO:0007669"/>
    <property type="project" value="UniProtKB-KW"/>
</dbReference>
<reference evidence="7 8" key="1">
    <citation type="submission" date="2019-03" db="EMBL/GenBank/DDBJ databases">
        <title>Metabolic potential of uncultured bacteria and archaea associated with petroleum seepage in deep-sea sediments.</title>
        <authorList>
            <person name="Dong X."/>
            <person name="Hubert C."/>
        </authorList>
    </citation>
    <scope>NUCLEOTIDE SEQUENCE [LARGE SCALE GENOMIC DNA]</scope>
    <source>
        <strain evidence="7">E44_bin7</strain>
    </source>
</reference>
<dbReference type="FunFam" id="2.30.42.10:FF:000063">
    <property type="entry name" value="Peptidase, S41 family"/>
    <property type="match status" value="1"/>
</dbReference>
<dbReference type="NCBIfam" id="TIGR00225">
    <property type="entry name" value="prc"/>
    <property type="match status" value="1"/>
</dbReference>
<dbReference type="Pfam" id="PF03572">
    <property type="entry name" value="Peptidase_S41"/>
    <property type="match status" value="1"/>
</dbReference>
<dbReference type="InterPro" id="IPR029045">
    <property type="entry name" value="ClpP/crotonase-like_dom_sf"/>
</dbReference>
<name>A0A523S4N1_UNCAE</name>
<dbReference type="SUPFAM" id="SSF52096">
    <property type="entry name" value="ClpP/crotonase"/>
    <property type="match status" value="1"/>
</dbReference>
<comment type="caution">
    <text evidence="7">The sequence shown here is derived from an EMBL/GenBank/DDBJ whole genome shotgun (WGS) entry which is preliminary data.</text>
</comment>
<dbReference type="PANTHER" id="PTHR32060:SF30">
    <property type="entry name" value="CARBOXY-TERMINAL PROCESSING PROTEASE CTPA"/>
    <property type="match status" value="1"/>
</dbReference>
<dbReference type="Gene3D" id="2.30.42.10">
    <property type="match status" value="1"/>
</dbReference>
<dbReference type="GO" id="GO:0007165">
    <property type="term" value="P:signal transduction"/>
    <property type="evidence" value="ECO:0007669"/>
    <property type="project" value="TreeGrafter"/>
</dbReference>
<dbReference type="Proteomes" id="UP000316360">
    <property type="component" value="Unassembled WGS sequence"/>
</dbReference>
<dbReference type="InterPro" id="IPR005151">
    <property type="entry name" value="Tail-specific_protease"/>
</dbReference>